<feature type="transmembrane region" description="Helical" evidence="7">
    <location>
        <begin position="251"/>
        <end position="271"/>
    </location>
</feature>
<evidence type="ECO:0000313" key="9">
    <source>
        <dbReference type="Proteomes" id="UP001500893"/>
    </source>
</evidence>
<feature type="transmembrane region" description="Helical" evidence="7">
    <location>
        <begin position="214"/>
        <end position="239"/>
    </location>
</feature>
<feature type="transmembrane region" description="Helical" evidence="7">
    <location>
        <begin position="53"/>
        <end position="73"/>
    </location>
</feature>
<name>A0ABP6NK11_9ACTN</name>
<keyword evidence="3" id="KW-1003">Cell membrane</keyword>
<protein>
    <submittedName>
        <fullName evidence="8">MFS transporter</fullName>
    </submittedName>
</protein>
<gene>
    <name evidence="8" type="ORF">GCM10010521_42630</name>
</gene>
<evidence type="ECO:0000256" key="7">
    <source>
        <dbReference type="SAM" id="Phobius"/>
    </source>
</evidence>
<evidence type="ECO:0000256" key="6">
    <source>
        <dbReference type="ARBA" id="ARBA00023136"/>
    </source>
</evidence>
<feature type="transmembrane region" description="Helical" evidence="7">
    <location>
        <begin position="307"/>
        <end position="326"/>
    </location>
</feature>
<feature type="transmembrane region" description="Helical" evidence="7">
    <location>
        <begin position="17"/>
        <end position="41"/>
    </location>
</feature>
<evidence type="ECO:0000256" key="5">
    <source>
        <dbReference type="ARBA" id="ARBA00022989"/>
    </source>
</evidence>
<dbReference type="Pfam" id="PF07690">
    <property type="entry name" value="MFS_1"/>
    <property type="match status" value="1"/>
</dbReference>
<accession>A0ABP6NK11</accession>
<dbReference type="InterPro" id="IPR036259">
    <property type="entry name" value="MFS_trans_sf"/>
</dbReference>
<dbReference type="PANTHER" id="PTHR23517:SF2">
    <property type="entry name" value="MULTIDRUG RESISTANCE PROTEIN MDTH"/>
    <property type="match status" value="1"/>
</dbReference>
<evidence type="ECO:0000256" key="4">
    <source>
        <dbReference type="ARBA" id="ARBA00022692"/>
    </source>
</evidence>
<dbReference type="Proteomes" id="UP001500893">
    <property type="component" value="Unassembled WGS sequence"/>
</dbReference>
<evidence type="ECO:0000256" key="3">
    <source>
        <dbReference type="ARBA" id="ARBA00022475"/>
    </source>
</evidence>
<keyword evidence="6 7" id="KW-0472">Membrane</keyword>
<organism evidence="8 9">
    <name type="scientific">Streptomyces rameus</name>
    <dbReference type="NCBI Taxonomy" id="68261"/>
    <lineage>
        <taxon>Bacteria</taxon>
        <taxon>Bacillati</taxon>
        <taxon>Actinomycetota</taxon>
        <taxon>Actinomycetes</taxon>
        <taxon>Kitasatosporales</taxon>
        <taxon>Streptomycetaceae</taxon>
        <taxon>Streptomyces</taxon>
    </lineage>
</organism>
<comment type="subcellular location">
    <subcellularLocation>
        <location evidence="1">Cell membrane</location>
        <topology evidence="1">Multi-pass membrane protein</topology>
    </subcellularLocation>
</comment>
<comment type="caution">
    <text evidence="8">The sequence shown here is derived from an EMBL/GenBank/DDBJ whole genome shotgun (WGS) entry which is preliminary data.</text>
</comment>
<proteinExistence type="predicted"/>
<feature type="transmembrane region" description="Helical" evidence="7">
    <location>
        <begin position="85"/>
        <end position="108"/>
    </location>
</feature>
<feature type="transmembrane region" description="Helical" evidence="7">
    <location>
        <begin position="169"/>
        <end position="189"/>
    </location>
</feature>
<evidence type="ECO:0000313" key="8">
    <source>
        <dbReference type="EMBL" id="GAA3150462.1"/>
    </source>
</evidence>
<keyword evidence="4 7" id="KW-0812">Transmembrane</keyword>
<dbReference type="SUPFAM" id="SSF103473">
    <property type="entry name" value="MFS general substrate transporter"/>
    <property type="match status" value="1"/>
</dbReference>
<sequence length="419" mass="42942">MGRLMARLLPEPGPGRLLVLCTAVASLGNGLYVTGGAVYFVQIVGLSPGQVGLGLSVAGVLALPLGVPVGHIADRFGPRGTTALLALGKAVALVAAAFAHSFVAYLLVAAAHGAAEQSGHVARGALVSGVMGREGRVKLSAYMRSVFNGGFSLASLAAGLVIAAGSRGAYLALFWGNAVAMVLVAGLYLRLPRVPGRPRSGTRERRLAAAVRDVPYLLVAQVSGIARIGPTVLALGVPLWLVTHTDAPRALAAWLMLVNTLMVVFLQVRLARDADTVSGAARLQRITFLVLAAACATVTVTGTLPGAVAAAVLVGAAVLFTFGEIWGEAARWGLRYELAPAHAQGQYGGVFATGDALALIAGPTLVTTVPDRLGATGWLLLTALFLAALAAGGPAVRWAERTRVPEPVPEAKVPQPRHG</sequence>
<reference evidence="9" key="1">
    <citation type="journal article" date="2019" name="Int. J. Syst. Evol. Microbiol.">
        <title>The Global Catalogue of Microorganisms (GCM) 10K type strain sequencing project: providing services to taxonomists for standard genome sequencing and annotation.</title>
        <authorList>
            <consortium name="The Broad Institute Genomics Platform"/>
            <consortium name="The Broad Institute Genome Sequencing Center for Infectious Disease"/>
            <person name="Wu L."/>
            <person name="Ma J."/>
        </authorList>
    </citation>
    <scope>NUCLEOTIDE SEQUENCE [LARGE SCALE GENOMIC DNA]</scope>
    <source>
        <strain evidence="9">JCM 11574</strain>
    </source>
</reference>
<keyword evidence="9" id="KW-1185">Reference proteome</keyword>
<dbReference type="Gene3D" id="1.20.1250.20">
    <property type="entry name" value="MFS general substrate transporter like domains"/>
    <property type="match status" value="1"/>
</dbReference>
<dbReference type="RefSeq" id="WP_345054327.1">
    <property type="nucleotide sequence ID" value="NZ_BAAAVM010000057.1"/>
</dbReference>
<feature type="transmembrane region" description="Helical" evidence="7">
    <location>
        <begin position="141"/>
        <end position="163"/>
    </location>
</feature>
<dbReference type="InterPro" id="IPR050171">
    <property type="entry name" value="MFS_Transporters"/>
</dbReference>
<feature type="transmembrane region" description="Helical" evidence="7">
    <location>
        <begin position="283"/>
        <end position="301"/>
    </location>
</feature>
<dbReference type="EMBL" id="BAAAVM010000057">
    <property type="protein sequence ID" value="GAA3150462.1"/>
    <property type="molecule type" value="Genomic_DNA"/>
</dbReference>
<feature type="transmembrane region" description="Helical" evidence="7">
    <location>
        <begin position="378"/>
        <end position="396"/>
    </location>
</feature>
<dbReference type="PANTHER" id="PTHR23517">
    <property type="entry name" value="RESISTANCE PROTEIN MDTM, PUTATIVE-RELATED-RELATED"/>
    <property type="match status" value="1"/>
</dbReference>
<evidence type="ECO:0000256" key="1">
    <source>
        <dbReference type="ARBA" id="ARBA00004651"/>
    </source>
</evidence>
<keyword evidence="2" id="KW-0813">Transport</keyword>
<feature type="transmembrane region" description="Helical" evidence="7">
    <location>
        <begin position="347"/>
        <end position="366"/>
    </location>
</feature>
<evidence type="ECO:0000256" key="2">
    <source>
        <dbReference type="ARBA" id="ARBA00022448"/>
    </source>
</evidence>
<keyword evidence="5 7" id="KW-1133">Transmembrane helix</keyword>
<dbReference type="InterPro" id="IPR011701">
    <property type="entry name" value="MFS"/>
</dbReference>